<evidence type="ECO:0000259" key="3">
    <source>
        <dbReference type="Pfam" id="PF17899"/>
    </source>
</evidence>
<dbReference type="SUPFAM" id="SSF50156">
    <property type="entry name" value="PDZ domain-like"/>
    <property type="match status" value="1"/>
</dbReference>
<dbReference type="InterPro" id="IPR036034">
    <property type="entry name" value="PDZ_sf"/>
</dbReference>
<dbReference type="Pfam" id="PF05299">
    <property type="entry name" value="Peptidase_M61"/>
    <property type="match status" value="1"/>
</dbReference>
<dbReference type="Gene3D" id="2.60.40.3650">
    <property type="match status" value="1"/>
</dbReference>
<reference evidence="4 5" key="1">
    <citation type="submission" date="2013-09" db="EMBL/GenBank/DDBJ databases">
        <authorList>
            <person name="Zeng Z."/>
            <person name="Chen C."/>
        </authorList>
    </citation>
    <scope>NUCLEOTIDE SEQUENCE [LARGE SCALE GENOMIC DNA]</scope>
    <source>
        <strain evidence="4 5">GH29-5</strain>
    </source>
</reference>
<gene>
    <name evidence="4" type="ORF">Q764_04380</name>
</gene>
<evidence type="ECO:0000256" key="1">
    <source>
        <dbReference type="SAM" id="SignalP"/>
    </source>
</evidence>
<dbReference type="STRING" id="1121899.GCA_000430025_00251"/>
<feature type="domain" description="Peptidase M61 catalytic" evidence="2">
    <location>
        <begin position="313"/>
        <end position="419"/>
    </location>
</feature>
<dbReference type="PROSITE" id="PS51257">
    <property type="entry name" value="PROKAR_LIPOPROTEIN"/>
    <property type="match status" value="1"/>
</dbReference>
<evidence type="ECO:0000313" key="4">
    <source>
        <dbReference type="EMBL" id="KGO90293.1"/>
    </source>
</evidence>
<feature type="chain" id="PRO_5001992279" evidence="1">
    <location>
        <begin position="24"/>
        <end position="622"/>
    </location>
</feature>
<dbReference type="RefSeq" id="WP_026981278.1">
    <property type="nucleotide sequence ID" value="NZ_JRLW01000003.1"/>
</dbReference>
<dbReference type="EMBL" id="JRLW01000003">
    <property type="protein sequence ID" value="KGO90293.1"/>
    <property type="molecule type" value="Genomic_DNA"/>
</dbReference>
<feature type="signal peptide" evidence="1">
    <location>
        <begin position="1"/>
        <end position="23"/>
    </location>
</feature>
<dbReference type="InterPro" id="IPR040756">
    <property type="entry name" value="Peptidase_M61_N"/>
</dbReference>
<sequence length="622" mass="69936">MKKIVYTIALAAVFLSCKSQSTASTTSSVKNEVEVAIDLKNVTDDKVMVTVTAPKITTETTTFNIPKTVPGTYSADNYGRFIENVKAYDAKGKELTVVKEGENTWKISNAKALAKVTYWVNDSFDVETTGGIGGKDVFSPAGTNIIAGKNFMINTHGFVGYFEGKSELPYKVNIAHPADLWGATSMIDTDNSNESDTFHTSRYAELVDHPIMYSKPDYVTFKVDDMDILISLYSPNGTYKAADIAPAMETMMRAQKKFLGPINATKKYSVLLYLSDMKEKDAKGFGALEHTTSTTVVMPEMMPKAALLEQLKDVVSHEFFHIVTPLTVHSKEIHYFDFNNPKMSQHLWMYEGVTEYFANLFQVNQGLITEEEFYDRMADKIQQSKRFDEKMPFTKMSKDILDAKYKDSYYNVYLKGALIAMCIDIQMRESSNGEKGILDLMQALSNEYGANKPFNDEELFGKITSLTYPAVGEFLKTYVAGETPIPYDQFFAKMGVKETTVKKPGNPFLKDESTPYITVNPSTKEILVLPDVELNSFMKTLGIKNNDTILAINDTNYNLDNIYDMIMLSMDWKEGDAITVKIKRDGKEQILKGKVTLPMQDAEGYHAVDTSKTKLKERWLKG</sequence>
<feature type="domain" description="Peptidase M61 N-terminal" evidence="3">
    <location>
        <begin position="35"/>
        <end position="215"/>
    </location>
</feature>
<keyword evidence="5" id="KW-1185">Reference proteome</keyword>
<proteinExistence type="predicted"/>
<dbReference type="Gene3D" id="2.30.42.10">
    <property type="match status" value="1"/>
</dbReference>
<evidence type="ECO:0000259" key="2">
    <source>
        <dbReference type="Pfam" id="PF05299"/>
    </source>
</evidence>
<dbReference type="Proteomes" id="UP000030121">
    <property type="component" value="Unassembled WGS sequence"/>
</dbReference>
<dbReference type="InterPro" id="IPR027268">
    <property type="entry name" value="Peptidase_M4/M1_CTD_sf"/>
</dbReference>
<dbReference type="Gene3D" id="1.10.390.10">
    <property type="entry name" value="Neutral Protease Domain 2"/>
    <property type="match status" value="1"/>
</dbReference>
<dbReference type="eggNOG" id="COG3975">
    <property type="taxonomic scope" value="Bacteria"/>
</dbReference>
<dbReference type="Pfam" id="PF17899">
    <property type="entry name" value="Peptidase_M61_N"/>
    <property type="match status" value="1"/>
</dbReference>
<accession>A0A0A2MFS5</accession>
<organism evidence="4 5">
    <name type="scientific">Flavobacterium suncheonense GH29-5 = DSM 17707</name>
    <dbReference type="NCBI Taxonomy" id="1121899"/>
    <lineage>
        <taxon>Bacteria</taxon>
        <taxon>Pseudomonadati</taxon>
        <taxon>Bacteroidota</taxon>
        <taxon>Flavobacteriia</taxon>
        <taxon>Flavobacteriales</taxon>
        <taxon>Flavobacteriaceae</taxon>
        <taxon>Flavobacterium</taxon>
    </lineage>
</organism>
<evidence type="ECO:0000313" key="5">
    <source>
        <dbReference type="Proteomes" id="UP000030121"/>
    </source>
</evidence>
<dbReference type="SUPFAM" id="SSF55486">
    <property type="entry name" value="Metalloproteases ('zincins'), catalytic domain"/>
    <property type="match status" value="1"/>
</dbReference>
<name>A0A0A2MFS5_9FLAO</name>
<dbReference type="OrthoDB" id="9778516at2"/>
<comment type="caution">
    <text evidence="4">The sequence shown here is derived from an EMBL/GenBank/DDBJ whole genome shotgun (WGS) entry which is preliminary data.</text>
</comment>
<dbReference type="InterPro" id="IPR007963">
    <property type="entry name" value="Peptidase_M61_catalytic"/>
</dbReference>
<keyword evidence="1" id="KW-0732">Signal</keyword>
<dbReference type="AlphaFoldDB" id="A0A0A2MFS5"/>
<protein>
    <submittedName>
        <fullName evidence="4">Peptidase M61</fullName>
    </submittedName>
</protein>